<dbReference type="HOGENOM" id="CLU_2802299_0_0_2"/>
<reference evidence="1 2" key="1">
    <citation type="submission" date="2014-07" db="EMBL/GenBank/DDBJ databases">
        <title>Methanogenic archaea and the global carbon cycle.</title>
        <authorList>
            <person name="Henriksen J.R."/>
            <person name="Luke J."/>
            <person name="Reinhart S."/>
            <person name="Benedict M.N."/>
            <person name="Youngblut N.D."/>
            <person name="Metcalf M.E."/>
            <person name="Whitaker R.J."/>
            <person name="Metcalf W.W."/>
        </authorList>
    </citation>
    <scope>NUCLEOTIDE SEQUENCE [LARGE SCALE GENOMIC DNA]</scope>
    <source>
        <strain evidence="1 2">C2J</strain>
    </source>
</reference>
<sequence>MFFRYLGDGFKLPTRNSEEPRLFDTFNDFFQLLRYHNVSYDGISDLMDFIFPRSRSTIFRAFYKEME</sequence>
<dbReference type="AlphaFoldDB" id="A0A0E3PJT2"/>
<dbReference type="KEGG" id="msj:MSSAC_0647"/>
<dbReference type="STRING" id="1434118.MSSAC_0647"/>
<evidence type="ECO:0000313" key="2">
    <source>
        <dbReference type="Proteomes" id="UP000033123"/>
    </source>
</evidence>
<proteinExistence type="predicted"/>
<name>A0A0E3PJT2_9EURY</name>
<evidence type="ECO:0000313" key="1">
    <source>
        <dbReference type="EMBL" id="AKB35237.1"/>
    </source>
</evidence>
<dbReference type="PATRIC" id="fig|1434118.4.peg.824"/>
<dbReference type="Proteomes" id="UP000033123">
    <property type="component" value="Chromosome"/>
</dbReference>
<dbReference type="EMBL" id="CP009508">
    <property type="protein sequence ID" value="AKB35237.1"/>
    <property type="molecule type" value="Genomic_DNA"/>
</dbReference>
<organism evidence="1 2">
    <name type="scientific">Methanosarcina siciliae C2J</name>
    <dbReference type="NCBI Taxonomy" id="1434118"/>
    <lineage>
        <taxon>Archaea</taxon>
        <taxon>Methanobacteriati</taxon>
        <taxon>Methanobacteriota</taxon>
        <taxon>Stenosarchaea group</taxon>
        <taxon>Methanomicrobia</taxon>
        <taxon>Methanosarcinales</taxon>
        <taxon>Methanosarcinaceae</taxon>
        <taxon>Methanosarcina</taxon>
    </lineage>
</organism>
<accession>A0A0E3PJT2</accession>
<gene>
    <name evidence="1" type="ORF">MSSAC_0647</name>
</gene>
<protein>
    <submittedName>
        <fullName evidence="1">Mobile element protein</fullName>
    </submittedName>
</protein>